<evidence type="ECO:0000313" key="1">
    <source>
        <dbReference type="EMBL" id="EDY94806.1"/>
    </source>
</evidence>
<dbReference type="EMBL" id="ABQC02000022">
    <property type="protein sequence ID" value="EDY94806.1"/>
    <property type="molecule type" value="Genomic_DNA"/>
</dbReference>
<dbReference type="HOGENOM" id="CLU_2912913_0_0_10"/>
<dbReference type="AlphaFoldDB" id="B5D0W6"/>
<organism evidence="1 2">
    <name type="scientific">Phocaeicola plebeius (strain DSM 17135 / JCM 12973 / CCUG 54634 / M2)</name>
    <name type="common">Bacteroides plebeius</name>
    <dbReference type="NCBI Taxonomy" id="484018"/>
    <lineage>
        <taxon>Bacteria</taxon>
        <taxon>Pseudomonadati</taxon>
        <taxon>Bacteroidota</taxon>
        <taxon>Bacteroidia</taxon>
        <taxon>Bacteroidales</taxon>
        <taxon>Bacteroidaceae</taxon>
        <taxon>Phocaeicola</taxon>
    </lineage>
</organism>
<proteinExistence type="predicted"/>
<accession>B5D0W6</accession>
<protein>
    <submittedName>
        <fullName evidence="1">Uncharacterized protein</fullName>
    </submittedName>
</protein>
<reference evidence="1 2" key="1">
    <citation type="submission" date="2008-08" db="EMBL/GenBank/DDBJ databases">
        <title>Draft genome sequence of Bacteroides plebeius (DSM 17135).</title>
        <authorList>
            <person name="Sudarsanam P."/>
            <person name="Ley R."/>
            <person name="Guruge J."/>
            <person name="Turnbaugh P.J."/>
            <person name="Mahowald M."/>
            <person name="Liep D."/>
            <person name="Gordon J."/>
        </authorList>
    </citation>
    <scope>NUCLEOTIDE SEQUENCE [LARGE SCALE GENOMIC DNA]</scope>
    <source>
        <strain evidence="2">DSM 17135 / JCM 12973 / M2</strain>
    </source>
</reference>
<name>B5D0W6_PHOPM</name>
<evidence type="ECO:0000313" key="2">
    <source>
        <dbReference type="Proteomes" id="UP000003452"/>
    </source>
</evidence>
<gene>
    <name evidence="1" type="ORF">BACPLE_02643</name>
</gene>
<comment type="caution">
    <text evidence="1">The sequence shown here is derived from an EMBL/GenBank/DDBJ whole genome shotgun (WGS) entry which is preliminary data.</text>
</comment>
<dbReference type="Proteomes" id="UP000003452">
    <property type="component" value="Unassembled WGS sequence"/>
</dbReference>
<reference evidence="1 2" key="2">
    <citation type="submission" date="2008-08" db="EMBL/GenBank/DDBJ databases">
        <authorList>
            <person name="Fulton L."/>
            <person name="Clifton S."/>
            <person name="Fulton B."/>
            <person name="Xu J."/>
            <person name="Minx P."/>
            <person name="Pepin K.H."/>
            <person name="Johnson M."/>
            <person name="Thiruvilangam P."/>
            <person name="Bhonagiri V."/>
            <person name="Nash W.E."/>
            <person name="Mardis E.R."/>
            <person name="Wilson R.K."/>
        </authorList>
    </citation>
    <scope>NUCLEOTIDE SEQUENCE [LARGE SCALE GENOMIC DNA]</scope>
    <source>
        <strain evidence="2">DSM 17135 / JCM 12973 / M2</strain>
    </source>
</reference>
<sequence>MGVKVVRKLYFCGSEASESDKDGCTFHVILCRMVKSPPEKCQMYTHYMENIPTFVKCEINK</sequence>